<dbReference type="Pfam" id="PF02784">
    <property type="entry name" value="Orn_Arg_deC_N"/>
    <property type="match status" value="1"/>
</dbReference>
<name>A0A068YXR1_9GAMM</name>
<dbReference type="GeneID" id="93734936"/>
<protein>
    <submittedName>
        <fullName evidence="5">Diaminopimelate decarboxylase</fullName>
    </submittedName>
</protein>
<dbReference type="PRINTS" id="PR01179">
    <property type="entry name" value="ODADCRBXLASE"/>
</dbReference>
<dbReference type="GO" id="GO:0009089">
    <property type="term" value="P:lysine biosynthetic process via diaminopimelate"/>
    <property type="evidence" value="ECO:0007669"/>
    <property type="project" value="TreeGrafter"/>
</dbReference>
<dbReference type="Gene3D" id="2.40.37.10">
    <property type="entry name" value="Lyase, Ornithine Decarboxylase, Chain A, domain 1"/>
    <property type="match status" value="1"/>
</dbReference>
<dbReference type="GO" id="GO:0008836">
    <property type="term" value="F:diaminopimelate decarboxylase activity"/>
    <property type="evidence" value="ECO:0007669"/>
    <property type="project" value="TreeGrafter"/>
</dbReference>
<dbReference type="AlphaFoldDB" id="A0A068YXR1"/>
<organism evidence="5 6">
    <name type="scientific">Serratia symbiotica</name>
    <dbReference type="NCBI Taxonomy" id="138074"/>
    <lineage>
        <taxon>Bacteria</taxon>
        <taxon>Pseudomonadati</taxon>
        <taxon>Pseudomonadota</taxon>
        <taxon>Gammaproteobacteria</taxon>
        <taxon>Enterobacterales</taxon>
        <taxon>Yersiniaceae</taxon>
        <taxon>Serratia</taxon>
    </lineage>
</organism>
<dbReference type="EMBL" id="CP050855">
    <property type="protein sequence ID" value="QLH61656.1"/>
    <property type="molecule type" value="Genomic_DNA"/>
</dbReference>
<dbReference type="RefSeq" id="WP_040264090.1">
    <property type="nucleotide sequence ID" value="NZ_CP050855.1"/>
</dbReference>
<accession>A0A068YXR1</accession>
<dbReference type="SUPFAM" id="SSF51419">
    <property type="entry name" value="PLP-binding barrel"/>
    <property type="match status" value="1"/>
</dbReference>
<dbReference type="InterPro" id="IPR000183">
    <property type="entry name" value="Orn/DAP/Arg_de-COase"/>
</dbReference>
<dbReference type="PANTHER" id="PTHR43727">
    <property type="entry name" value="DIAMINOPIMELATE DECARBOXYLASE"/>
    <property type="match status" value="1"/>
</dbReference>
<feature type="modified residue" description="N6-(pyridoxal phosphate)lysine" evidence="3">
    <location>
        <position position="51"/>
    </location>
</feature>
<dbReference type="SUPFAM" id="SSF50621">
    <property type="entry name" value="Alanine racemase C-terminal domain-like"/>
    <property type="match status" value="1"/>
</dbReference>
<dbReference type="InterPro" id="IPR022644">
    <property type="entry name" value="De-COase2_N"/>
</dbReference>
<sequence length="387" mass="43855">MAIEFNDLIKTHNKENYYYIMDLDAIRKATRKLKSHWEYFFPELEIAYSYKSNNLSMVTKLMLFEGLSAETVSLHEIKLALDDGFAGEFIYFDGPVKLNNEIEFAISKGIKIQCDNTLEVERVILISNHIKVKPKISFRLSTDYKSTGLSRFGMSRDEFHESLLLLQENGLHLCGLHFHSGSNLTSHDYLIKALEYYSNEISKVKDIIHFIDIGGGYPASTANCDAVLVNNNYPKRVREALLKQGIDINKVSVVIEPGRILTEDYGYLISGIASVKERNDINIITISAPGTNVRSAQYHNNRFAFIIPQREECIETSLAHVFGSNCYESDIIAMNMSIPVDLSIDDKVLISSCGSYDIMNSSSWIRSKPKLIVISNGECFHDNYRPA</sequence>
<evidence type="ECO:0000256" key="2">
    <source>
        <dbReference type="ARBA" id="ARBA00022898"/>
    </source>
</evidence>
<dbReference type="PANTHER" id="PTHR43727:SF3">
    <property type="entry name" value="GROUP IV DECARBOXYLASE"/>
    <property type="match status" value="1"/>
</dbReference>
<feature type="active site" description="Proton donor" evidence="3">
    <location>
        <position position="326"/>
    </location>
</feature>
<evidence type="ECO:0000259" key="4">
    <source>
        <dbReference type="Pfam" id="PF02784"/>
    </source>
</evidence>
<comment type="cofactor">
    <cofactor evidence="1 3">
        <name>pyridoxal 5'-phosphate</name>
        <dbReference type="ChEBI" id="CHEBI:597326"/>
    </cofactor>
</comment>
<evidence type="ECO:0000313" key="6">
    <source>
        <dbReference type="Proteomes" id="UP000042738"/>
    </source>
</evidence>
<evidence type="ECO:0000313" key="5">
    <source>
        <dbReference type="EMBL" id="QLH61656.1"/>
    </source>
</evidence>
<proteinExistence type="predicted"/>
<dbReference type="Proteomes" id="UP000042738">
    <property type="component" value="Chromosome"/>
</dbReference>
<evidence type="ECO:0000256" key="1">
    <source>
        <dbReference type="ARBA" id="ARBA00001933"/>
    </source>
</evidence>
<dbReference type="STRING" id="138074.SYMBAF_130021"/>
<evidence type="ECO:0000256" key="3">
    <source>
        <dbReference type="PIRSR" id="PIRSR600183-50"/>
    </source>
</evidence>
<dbReference type="InterPro" id="IPR009006">
    <property type="entry name" value="Ala_racemase/Decarboxylase_C"/>
</dbReference>
<gene>
    <name evidence="5" type="ORF">SYMBAF_00130</name>
</gene>
<feature type="domain" description="Orn/DAP/Arg decarboxylase 2 N-terminal" evidence="4">
    <location>
        <begin position="34"/>
        <end position="262"/>
    </location>
</feature>
<reference evidence="5 6" key="1">
    <citation type="journal article" date="2014" name="Genome Announc.">
        <title>Whole-Genome Sequence of Serratia symbiotica Strain CWBI-2.3T, a Free-Living Symbiont of the Black Bean Aphid Aphis fabae.</title>
        <authorList>
            <person name="Foray V."/>
            <person name="Grigorescu A.S."/>
            <person name="Sabri A."/>
            <person name="Haubruge E."/>
            <person name="Lognay G."/>
            <person name="Francis F."/>
            <person name="Fauconnier M.L."/>
            <person name="Hance T."/>
            <person name="Thonart P."/>
        </authorList>
    </citation>
    <scope>NUCLEOTIDE SEQUENCE [LARGE SCALE GENOMIC DNA]</scope>
    <source>
        <strain evidence="5">CWBI-2.3</strain>
    </source>
</reference>
<dbReference type="Gene3D" id="3.20.20.10">
    <property type="entry name" value="Alanine racemase"/>
    <property type="match status" value="1"/>
</dbReference>
<dbReference type="InterPro" id="IPR029066">
    <property type="entry name" value="PLP-binding_barrel"/>
</dbReference>
<keyword evidence="2 3" id="KW-0663">Pyridoxal phosphate</keyword>